<dbReference type="AlphaFoldDB" id="A0A7S1IS70"/>
<comment type="similarity">
    <text evidence="1">Belongs to the actin family.</text>
</comment>
<accession>A0A7S1IS70</accession>
<dbReference type="FunFam" id="3.30.420.40:FF:000050">
    <property type="entry name" value="Actin, alpha skeletal muscle"/>
    <property type="match status" value="1"/>
</dbReference>
<reference evidence="2" key="1">
    <citation type="submission" date="2021-01" db="EMBL/GenBank/DDBJ databases">
        <authorList>
            <person name="Corre E."/>
            <person name="Pelletier E."/>
            <person name="Niang G."/>
            <person name="Scheremetjew M."/>
            <person name="Finn R."/>
            <person name="Kale V."/>
            <person name="Holt S."/>
            <person name="Cochrane G."/>
            <person name="Meng A."/>
            <person name="Brown T."/>
            <person name="Cohen L."/>
        </authorList>
    </citation>
    <scope>NUCLEOTIDE SEQUENCE</scope>
    <source>
        <strain evidence="2">NIES-381</strain>
    </source>
</reference>
<name>A0A7S1IS70_9EUGL</name>
<dbReference type="Gene3D" id="3.90.640.10">
    <property type="entry name" value="Actin, Chain A, domain 4"/>
    <property type="match status" value="1"/>
</dbReference>
<dbReference type="Pfam" id="PF00022">
    <property type="entry name" value="Actin"/>
    <property type="match status" value="2"/>
</dbReference>
<dbReference type="PROSITE" id="PS01132">
    <property type="entry name" value="ACTINS_ACT_LIKE"/>
    <property type="match status" value="1"/>
</dbReference>
<protein>
    <recommendedName>
        <fullName evidence="3">Actin-related protein 3</fullName>
    </recommendedName>
</protein>
<dbReference type="PANTHER" id="PTHR11937">
    <property type="entry name" value="ACTIN"/>
    <property type="match status" value="1"/>
</dbReference>
<gene>
    <name evidence="2" type="ORF">EGYM00392_LOCUS32489</name>
</gene>
<dbReference type="InterPro" id="IPR043129">
    <property type="entry name" value="ATPase_NBD"/>
</dbReference>
<sequence>MGYAGNYEPAYIIPTIYAENSSVQKGTRKGLDDLDFMIGTEALSNYQTYRPSYPIKHGIIEDWDSAERLWQQCIYKYLRCDPEDHYMLLTEPPLNPPENREYTAEIMFETFGVKGLYIAVSAVLALAASWTSKRSQEKGLAGVMTGCVVDSGDGVTNIIPVAEGYVIPSCIKHIPLAGRDITNFIQQTLRDRDERVPPEDILQVSQRIKEQHCYVSQDIASEFTKYDLDLKSNITKHTEFHQKTEKEYTVDVGYERFLGPELFFSPEIFSTDFTRSLPDVLDASIQQCPVDCRRGLYKNIVLSGGSTMFQNFGKRLQRDVKRIVDIRLDTNWASVKDASKMQKTSMDVNVISPPVQRYAVWFGGSWLGDTPEFYNVAKTKAQYDEYGPSICRHNAAFGSISS</sequence>
<dbReference type="Gene3D" id="3.30.420.40">
    <property type="match status" value="2"/>
</dbReference>
<organism evidence="2">
    <name type="scientific">Eutreptiella gymnastica</name>
    <dbReference type="NCBI Taxonomy" id="73025"/>
    <lineage>
        <taxon>Eukaryota</taxon>
        <taxon>Discoba</taxon>
        <taxon>Euglenozoa</taxon>
        <taxon>Euglenida</taxon>
        <taxon>Spirocuta</taxon>
        <taxon>Euglenophyceae</taxon>
        <taxon>Eutreptiales</taxon>
        <taxon>Eutreptiaceae</taxon>
        <taxon>Eutreptiella</taxon>
    </lineage>
</organism>
<dbReference type="CDD" id="cd10221">
    <property type="entry name" value="ASKHA_NBD_Arp3-like"/>
    <property type="match status" value="1"/>
</dbReference>
<dbReference type="SUPFAM" id="SSF53067">
    <property type="entry name" value="Actin-like ATPase domain"/>
    <property type="match status" value="2"/>
</dbReference>
<evidence type="ECO:0008006" key="3">
    <source>
        <dbReference type="Google" id="ProtNLM"/>
    </source>
</evidence>
<dbReference type="SMART" id="SM00268">
    <property type="entry name" value="ACTIN"/>
    <property type="match status" value="1"/>
</dbReference>
<evidence type="ECO:0000256" key="1">
    <source>
        <dbReference type="RuleBase" id="RU000487"/>
    </source>
</evidence>
<dbReference type="EMBL" id="HBGA01086815">
    <property type="protein sequence ID" value="CAD9021370.1"/>
    <property type="molecule type" value="Transcribed_RNA"/>
</dbReference>
<dbReference type="InterPro" id="IPR020902">
    <property type="entry name" value="Actin/actin-like_CS"/>
</dbReference>
<proteinExistence type="inferred from homology"/>
<evidence type="ECO:0000313" key="2">
    <source>
        <dbReference type="EMBL" id="CAD9021370.1"/>
    </source>
</evidence>
<dbReference type="PRINTS" id="PR00190">
    <property type="entry name" value="ACTIN"/>
</dbReference>
<dbReference type="InterPro" id="IPR004000">
    <property type="entry name" value="Actin"/>
</dbReference>